<feature type="chain" id="PRO_5031209966" description="SUEL-type lectin domain-containing protein" evidence="1">
    <location>
        <begin position="24"/>
        <end position="159"/>
    </location>
</feature>
<gene>
    <name evidence="2" type="ORF">OAUR00152_LOCUS6294</name>
</gene>
<keyword evidence="1" id="KW-0732">Signal</keyword>
<evidence type="ECO:0000313" key="2">
    <source>
        <dbReference type="EMBL" id="CAE2215544.1"/>
    </source>
</evidence>
<sequence length="159" mass="17164">MKIINTTLFAAIVALTNIGSSLARCKRNLKGGSKGGSGFEDIDDPRGLLTISTNCTFGNFALFHSNYDNGDPLKVFPLNDNTPCVVYEARNGDPAVRCHPQAGEDISFILEDGYQDIDIRFSCTEPHSTQTRVSCETVGSVRDDVTGGEQSIDSCGCNY</sequence>
<evidence type="ECO:0000256" key="1">
    <source>
        <dbReference type="SAM" id="SignalP"/>
    </source>
</evidence>
<dbReference type="EMBL" id="HBKQ01009401">
    <property type="protein sequence ID" value="CAE2215544.1"/>
    <property type="molecule type" value="Transcribed_RNA"/>
</dbReference>
<accession>A0A7S4I1K6</accession>
<reference evidence="2" key="1">
    <citation type="submission" date="2021-01" db="EMBL/GenBank/DDBJ databases">
        <authorList>
            <person name="Corre E."/>
            <person name="Pelletier E."/>
            <person name="Niang G."/>
            <person name="Scheremetjew M."/>
            <person name="Finn R."/>
            <person name="Kale V."/>
            <person name="Holt S."/>
            <person name="Cochrane G."/>
            <person name="Meng A."/>
            <person name="Brown T."/>
            <person name="Cohen L."/>
        </authorList>
    </citation>
    <scope>NUCLEOTIDE SEQUENCE</scope>
    <source>
        <strain evidence="2">Isolate 1302-5</strain>
    </source>
</reference>
<evidence type="ECO:0008006" key="3">
    <source>
        <dbReference type="Google" id="ProtNLM"/>
    </source>
</evidence>
<protein>
    <recommendedName>
        <fullName evidence="3">SUEL-type lectin domain-containing protein</fullName>
    </recommendedName>
</protein>
<organism evidence="2">
    <name type="scientific">Odontella aurita</name>
    <dbReference type="NCBI Taxonomy" id="265563"/>
    <lineage>
        <taxon>Eukaryota</taxon>
        <taxon>Sar</taxon>
        <taxon>Stramenopiles</taxon>
        <taxon>Ochrophyta</taxon>
        <taxon>Bacillariophyta</taxon>
        <taxon>Mediophyceae</taxon>
        <taxon>Biddulphiophycidae</taxon>
        <taxon>Eupodiscales</taxon>
        <taxon>Odontellaceae</taxon>
        <taxon>Odontella</taxon>
    </lineage>
</organism>
<name>A0A7S4I1K6_9STRA</name>
<proteinExistence type="predicted"/>
<dbReference type="AlphaFoldDB" id="A0A7S4I1K6"/>
<feature type="signal peptide" evidence="1">
    <location>
        <begin position="1"/>
        <end position="23"/>
    </location>
</feature>